<dbReference type="PROSITE" id="PS50092">
    <property type="entry name" value="TSP1"/>
    <property type="match status" value="1"/>
</dbReference>
<dbReference type="InterPro" id="IPR000884">
    <property type="entry name" value="TSP1_rpt"/>
</dbReference>
<comment type="subcellular location">
    <subcellularLocation>
        <location evidence="1">Secreted</location>
    </subcellularLocation>
</comment>
<dbReference type="PRINTS" id="PR01705">
    <property type="entry name" value="TSP1REPEAT"/>
</dbReference>
<evidence type="ECO:0000256" key="3">
    <source>
        <dbReference type="ARBA" id="ARBA00022729"/>
    </source>
</evidence>
<evidence type="ECO:0000313" key="7">
    <source>
        <dbReference type="Proteomes" id="UP001164746"/>
    </source>
</evidence>
<evidence type="ECO:0000256" key="2">
    <source>
        <dbReference type="ARBA" id="ARBA00022525"/>
    </source>
</evidence>
<dbReference type="EMBL" id="CP111018">
    <property type="protein sequence ID" value="WAR10861.1"/>
    <property type="molecule type" value="Genomic_DNA"/>
</dbReference>
<gene>
    <name evidence="6" type="ORF">MAR_035937</name>
</gene>
<evidence type="ECO:0000313" key="6">
    <source>
        <dbReference type="EMBL" id="WAR10861.1"/>
    </source>
</evidence>
<keyword evidence="3" id="KW-0732">Signal</keyword>
<proteinExistence type="predicted"/>
<dbReference type="Pfam" id="PF00090">
    <property type="entry name" value="TSP_1"/>
    <property type="match status" value="1"/>
</dbReference>
<evidence type="ECO:0000256" key="1">
    <source>
        <dbReference type="ARBA" id="ARBA00004613"/>
    </source>
</evidence>
<name>A0ABY7EPX7_MYAAR</name>
<dbReference type="Proteomes" id="UP001164746">
    <property type="component" value="Chromosome 7"/>
</dbReference>
<reference evidence="6" key="1">
    <citation type="submission" date="2022-11" db="EMBL/GenBank/DDBJ databases">
        <title>Centuries of genome instability and evolution in soft-shell clam transmissible cancer (bioRxiv).</title>
        <authorList>
            <person name="Hart S.F.M."/>
            <person name="Yonemitsu M.A."/>
            <person name="Giersch R.M."/>
            <person name="Beal B.F."/>
            <person name="Arriagada G."/>
            <person name="Davis B.W."/>
            <person name="Ostrander E.A."/>
            <person name="Goff S.P."/>
            <person name="Metzger M.J."/>
        </authorList>
    </citation>
    <scope>NUCLEOTIDE SEQUENCE</scope>
    <source>
        <strain evidence="6">MELC-2E11</strain>
        <tissue evidence="6">Siphon/mantle</tissue>
    </source>
</reference>
<organism evidence="6 7">
    <name type="scientific">Mya arenaria</name>
    <name type="common">Soft-shell clam</name>
    <dbReference type="NCBI Taxonomy" id="6604"/>
    <lineage>
        <taxon>Eukaryota</taxon>
        <taxon>Metazoa</taxon>
        <taxon>Spiralia</taxon>
        <taxon>Lophotrochozoa</taxon>
        <taxon>Mollusca</taxon>
        <taxon>Bivalvia</taxon>
        <taxon>Autobranchia</taxon>
        <taxon>Heteroconchia</taxon>
        <taxon>Euheterodonta</taxon>
        <taxon>Imparidentia</taxon>
        <taxon>Neoheterodontei</taxon>
        <taxon>Myida</taxon>
        <taxon>Myoidea</taxon>
        <taxon>Myidae</taxon>
        <taxon>Mya</taxon>
    </lineage>
</organism>
<protein>
    <submittedName>
        <fullName evidence="6">MLP-like protein</fullName>
    </submittedName>
</protein>
<dbReference type="PANTHER" id="PTHR22906:SF43">
    <property type="entry name" value="PROPERDIN"/>
    <property type="match status" value="1"/>
</dbReference>
<keyword evidence="4" id="KW-0677">Repeat</keyword>
<evidence type="ECO:0000256" key="4">
    <source>
        <dbReference type="ARBA" id="ARBA00022737"/>
    </source>
</evidence>
<dbReference type="SUPFAM" id="SSF82895">
    <property type="entry name" value="TSP-1 type 1 repeat"/>
    <property type="match status" value="1"/>
</dbReference>
<dbReference type="InterPro" id="IPR052065">
    <property type="entry name" value="Compl_asym_regulator"/>
</dbReference>
<keyword evidence="2" id="KW-0964">Secreted</keyword>
<feature type="non-terminal residue" evidence="6">
    <location>
        <position position="220"/>
    </location>
</feature>
<dbReference type="Gene3D" id="2.20.100.10">
    <property type="entry name" value="Thrombospondin type-1 (TSP1) repeat"/>
    <property type="match status" value="1"/>
</dbReference>
<keyword evidence="5" id="KW-1015">Disulfide bond</keyword>
<evidence type="ECO:0000256" key="5">
    <source>
        <dbReference type="ARBA" id="ARBA00023157"/>
    </source>
</evidence>
<keyword evidence="7" id="KW-1185">Reference proteome</keyword>
<dbReference type="InterPro" id="IPR036383">
    <property type="entry name" value="TSP1_rpt_sf"/>
</dbReference>
<accession>A0ABY7EPX7</accession>
<dbReference type="PANTHER" id="PTHR22906">
    <property type="entry name" value="PROPERDIN"/>
    <property type="match status" value="1"/>
</dbReference>
<dbReference type="SMART" id="SM00209">
    <property type="entry name" value="TSP1"/>
    <property type="match status" value="1"/>
</dbReference>
<sequence>MPLFISQVDGNWADWSSWGQCDVTCENGTQLRTRTCTNPEPKNGGTDCVGSENEKKLMADGAFGIVGVLVLCPVMQDLLPVRGIAITLSRIDVVTTASEIHLKQGYACKDRVLGFRTMMDLSLTLLIVLYDNDGPESNPLDGDSRRTMINLSLTLFTVLYDNDEPESDPLDSVTVAGHNGRLGVYVREGNLRETAAATTLNHPCSASSVQDQICKLNHAQ</sequence>